<dbReference type="AlphaFoldDB" id="A0A2W0CEZ8"/>
<feature type="region of interest" description="Disordered" evidence="8">
    <location>
        <begin position="552"/>
        <end position="626"/>
    </location>
</feature>
<evidence type="ECO:0000259" key="11">
    <source>
        <dbReference type="Pfam" id="PF24878"/>
    </source>
</evidence>
<dbReference type="GO" id="GO:0005886">
    <property type="term" value="C:plasma membrane"/>
    <property type="evidence" value="ECO:0007669"/>
    <property type="project" value="UniProtKB-SubCell"/>
</dbReference>
<evidence type="ECO:0000256" key="3">
    <source>
        <dbReference type="ARBA" id="ARBA00022676"/>
    </source>
</evidence>
<dbReference type="PANTHER" id="PTHR33908:SF3">
    <property type="entry name" value="UNDECAPRENYL PHOSPHATE-ALPHA-4-AMINO-4-DEOXY-L-ARABINOSE ARABINOSYL TRANSFERASE"/>
    <property type="match status" value="1"/>
</dbReference>
<evidence type="ECO:0000256" key="5">
    <source>
        <dbReference type="ARBA" id="ARBA00022692"/>
    </source>
</evidence>
<dbReference type="Pfam" id="PF13231">
    <property type="entry name" value="PMT_2"/>
    <property type="match status" value="1"/>
</dbReference>
<feature type="transmembrane region" description="Helical" evidence="9">
    <location>
        <begin position="420"/>
        <end position="441"/>
    </location>
</feature>
<keyword evidence="5 9" id="KW-0812">Transmembrane</keyword>
<evidence type="ECO:0000256" key="7">
    <source>
        <dbReference type="ARBA" id="ARBA00023136"/>
    </source>
</evidence>
<keyword evidence="6 9" id="KW-1133">Transmembrane helix</keyword>
<feature type="transmembrane region" description="Helical" evidence="9">
    <location>
        <begin position="207"/>
        <end position="225"/>
    </location>
</feature>
<feature type="transmembrane region" description="Helical" evidence="9">
    <location>
        <begin position="453"/>
        <end position="473"/>
    </location>
</feature>
<reference evidence="12 13" key="1">
    <citation type="submission" date="2018-01" db="EMBL/GenBank/DDBJ databases">
        <title>Genome sequence of the PGP bacterium Paenibacillus illinoisensis E3.</title>
        <authorList>
            <person name="Rolli E."/>
            <person name="Marasco R."/>
            <person name="Bessem C."/>
            <person name="Michoud G."/>
            <person name="Gaiarsa S."/>
            <person name="Borin S."/>
            <person name="Daffonchio D."/>
        </authorList>
    </citation>
    <scope>NUCLEOTIDE SEQUENCE [LARGE SCALE GENOMIC DNA]</scope>
    <source>
        <strain evidence="12 13">E3</strain>
    </source>
</reference>
<dbReference type="Pfam" id="PF24878">
    <property type="entry name" value="YkcB_C"/>
    <property type="match status" value="1"/>
</dbReference>
<name>A0A2W0CEZ8_9BACL</name>
<proteinExistence type="predicted"/>
<dbReference type="InterPro" id="IPR056785">
    <property type="entry name" value="YkcA/B-like_C"/>
</dbReference>
<keyword evidence="3" id="KW-0328">Glycosyltransferase</keyword>
<evidence type="ECO:0000256" key="6">
    <source>
        <dbReference type="ARBA" id="ARBA00022989"/>
    </source>
</evidence>
<evidence type="ECO:0000256" key="2">
    <source>
        <dbReference type="ARBA" id="ARBA00022475"/>
    </source>
</evidence>
<protein>
    <submittedName>
        <fullName evidence="12">4-amino-4-deoxy-L-arabinose transferase</fullName>
    </submittedName>
</protein>
<dbReference type="EMBL" id="PRLG01000029">
    <property type="protein sequence ID" value="PYY26408.1"/>
    <property type="molecule type" value="Genomic_DNA"/>
</dbReference>
<feature type="domain" description="Glycosyltransferase RgtA/B/C/D-like" evidence="10">
    <location>
        <begin position="65"/>
        <end position="223"/>
    </location>
</feature>
<evidence type="ECO:0000313" key="13">
    <source>
        <dbReference type="Proteomes" id="UP000247459"/>
    </source>
</evidence>
<comment type="subcellular location">
    <subcellularLocation>
        <location evidence="1">Cell membrane</location>
        <topology evidence="1">Multi-pass membrane protein</topology>
    </subcellularLocation>
</comment>
<dbReference type="PANTHER" id="PTHR33908">
    <property type="entry name" value="MANNOSYLTRANSFERASE YKCB-RELATED"/>
    <property type="match status" value="1"/>
</dbReference>
<feature type="transmembrane region" description="Helical" evidence="9">
    <location>
        <begin position="397"/>
        <end position="414"/>
    </location>
</feature>
<feature type="transmembrane region" description="Helical" evidence="9">
    <location>
        <begin position="184"/>
        <end position="200"/>
    </location>
</feature>
<evidence type="ECO:0000259" key="10">
    <source>
        <dbReference type="Pfam" id="PF13231"/>
    </source>
</evidence>
<keyword evidence="2" id="KW-1003">Cell membrane</keyword>
<feature type="transmembrane region" description="Helical" evidence="9">
    <location>
        <begin position="510"/>
        <end position="527"/>
    </location>
</feature>
<feature type="transmembrane region" description="Helical" evidence="9">
    <location>
        <begin position="114"/>
        <end position="132"/>
    </location>
</feature>
<dbReference type="InterPro" id="IPR038731">
    <property type="entry name" value="RgtA/B/C-like"/>
</dbReference>
<sequence>MKNAKRRIDLVLLPIVILAAILNGYGIWNDQYANSYYTTAVGSMLRNFHNFFYASLDSAGSVTVDKPPVVFWIQTAFAYVFGLHGWSVILPQVLAGIGSVLIIYFLVKPTFGLAAARIAALAMATVPVVAAVSRTNNIDSMLVFTLLLGSWFLFIGTKQGSPWRILVAFGLIGLAFNMKMLQAYMILPAFYIFYLLAFQAKWRKKILLLIGSTAVLAVVSLSWAVTVDSIPESQRPYIGSSETNSVLELAFGYNGLSRLTGQQNRTAGAGMPNMADDRNRDDASAAALDYDSSDNSVAAGKPPGDGSTGEMGQMNGMNFPQGGQMPNGAEMPNGRNFGGNGGGMGGMFGTGEKGVLRLFQTELSGQASWLLPTVLLGCIALFAGLRRRNITMKHKEAAFWLIWLLPVAAFFSVAGFFHQYYLIMLAPPVAALTGAGFVAMWQAYRERNGWQAWLLPLAVLLTTIFGWYIMQVYDDTIGAGWSISELIAGIVITLILIVMLNRSHQWKQGIIVAGFMVMLIGPVYWAFTPITYGGNSMIPAAGPTGSNGMFGGMGMAMGGRQGDRDSEMTPPNAASDTDSSFPGASGSGAADDNSSTGTPPASGGNMFGGGGMGAAGGRGGAGNRNEEVDKTTLNYLRENNTGETYLFATTDYNQAAPYIIDENEAVITLGGFSGSDPVYTTEELEELVKRGQVKYFMVGGMGGRGGNSDISSWIMEHGTEIPASEWMTGTDSGAGFGGQSTLYEVKL</sequence>
<dbReference type="GO" id="GO:0016763">
    <property type="term" value="F:pentosyltransferase activity"/>
    <property type="evidence" value="ECO:0007669"/>
    <property type="project" value="TreeGrafter"/>
</dbReference>
<organism evidence="12 13">
    <name type="scientific">Paenibacillus illinoisensis</name>
    <dbReference type="NCBI Taxonomy" id="59845"/>
    <lineage>
        <taxon>Bacteria</taxon>
        <taxon>Bacillati</taxon>
        <taxon>Bacillota</taxon>
        <taxon>Bacilli</taxon>
        <taxon>Bacillales</taxon>
        <taxon>Paenibacillaceae</taxon>
        <taxon>Paenibacillus</taxon>
    </lineage>
</organism>
<feature type="compositionally biased region" description="Gly residues" evidence="8">
    <location>
        <begin position="605"/>
        <end position="622"/>
    </location>
</feature>
<evidence type="ECO:0000313" key="12">
    <source>
        <dbReference type="EMBL" id="PYY26408.1"/>
    </source>
</evidence>
<feature type="domain" description="Putative mannosyltransferase YkcA/B-like C-terminal" evidence="11">
    <location>
        <begin position="633"/>
        <end position="717"/>
    </location>
</feature>
<gene>
    <name evidence="12" type="ORF">PIL02S_05808</name>
</gene>
<dbReference type="GO" id="GO:0010041">
    <property type="term" value="P:response to iron(III) ion"/>
    <property type="evidence" value="ECO:0007669"/>
    <property type="project" value="TreeGrafter"/>
</dbReference>
<keyword evidence="7 9" id="KW-0472">Membrane</keyword>
<dbReference type="InterPro" id="IPR050297">
    <property type="entry name" value="LipidA_mod_glycosyltrf_83"/>
</dbReference>
<evidence type="ECO:0000256" key="8">
    <source>
        <dbReference type="SAM" id="MobiDB-lite"/>
    </source>
</evidence>
<feature type="compositionally biased region" description="Low complexity" evidence="8">
    <location>
        <begin position="578"/>
        <end position="595"/>
    </location>
</feature>
<keyword evidence="4 12" id="KW-0808">Transferase</keyword>
<dbReference type="Proteomes" id="UP000247459">
    <property type="component" value="Unassembled WGS sequence"/>
</dbReference>
<comment type="caution">
    <text evidence="12">The sequence shown here is derived from an EMBL/GenBank/DDBJ whole genome shotgun (WGS) entry which is preliminary data.</text>
</comment>
<feature type="transmembrane region" description="Helical" evidence="9">
    <location>
        <begin position="479"/>
        <end position="498"/>
    </location>
</feature>
<feature type="transmembrane region" description="Helical" evidence="9">
    <location>
        <begin position="138"/>
        <end position="155"/>
    </location>
</feature>
<evidence type="ECO:0000256" key="9">
    <source>
        <dbReference type="SAM" id="Phobius"/>
    </source>
</evidence>
<feature type="transmembrane region" description="Helical" evidence="9">
    <location>
        <begin position="89"/>
        <end position="107"/>
    </location>
</feature>
<evidence type="ECO:0000256" key="1">
    <source>
        <dbReference type="ARBA" id="ARBA00004651"/>
    </source>
</evidence>
<feature type="region of interest" description="Disordered" evidence="8">
    <location>
        <begin position="292"/>
        <end position="328"/>
    </location>
</feature>
<feature type="transmembrane region" description="Helical" evidence="9">
    <location>
        <begin position="7"/>
        <end position="28"/>
    </location>
</feature>
<evidence type="ECO:0000256" key="4">
    <source>
        <dbReference type="ARBA" id="ARBA00022679"/>
    </source>
</evidence>
<feature type="transmembrane region" description="Helical" evidence="9">
    <location>
        <begin position="367"/>
        <end position="385"/>
    </location>
</feature>
<dbReference type="GO" id="GO:0009103">
    <property type="term" value="P:lipopolysaccharide biosynthetic process"/>
    <property type="evidence" value="ECO:0007669"/>
    <property type="project" value="UniProtKB-ARBA"/>
</dbReference>
<accession>A0A2W0CEZ8</accession>